<evidence type="ECO:0000313" key="3">
    <source>
        <dbReference type="Proteomes" id="UP001163046"/>
    </source>
</evidence>
<dbReference type="PROSITE" id="PS50234">
    <property type="entry name" value="VWFA"/>
    <property type="match status" value="1"/>
</dbReference>
<evidence type="ECO:0000259" key="1">
    <source>
        <dbReference type="PROSITE" id="PS50234"/>
    </source>
</evidence>
<dbReference type="Proteomes" id="UP001163046">
    <property type="component" value="Unassembled WGS sequence"/>
</dbReference>
<organism evidence="2 3">
    <name type="scientific">Desmophyllum pertusum</name>
    <dbReference type="NCBI Taxonomy" id="174260"/>
    <lineage>
        <taxon>Eukaryota</taxon>
        <taxon>Metazoa</taxon>
        <taxon>Cnidaria</taxon>
        <taxon>Anthozoa</taxon>
        <taxon>Hexacorallia</taxon>
        <taxon>Scleractinia</taxon>
        <taxon>Caryophylliina</taxon>
        <taxon>Caryophylliidae</taxon>
        <taxon>Desmophyllum</taxon>
    </lineage>
</organism>
<reference evidence="2" key="1">
    <citation type="submission" date="2023-01" db="EMBL/GenBank/DDBJ databases">
        <title>Genome assembly of the deep-sea coral Lophelia pertusa.</title>
        <authorList>
            <person name="Herrera S."/>
            <person name="Cordes E."/>
        </authorList>
    </citation>
    <scope>NUCLEOTIDE SEQUENCE</scope>
    <source>
        <strain evidence="2">USNM1676648</strain>
        <tissue evidence="2">Polyp</tissue>
    </source>
</reference>
<gene>
    <name evidence="2" type="ORF">OS493_000160</name>
</gene>
<feature type="domain" description="VWFA" evidence="1">
    <location>
        <begin position="1"/>
        <end position="185"/>
    </location>
</feature>
<evidence type="ECO:0000313" key="2">
    <source>
        <dbReference type="EMBL" id="KAJ7394354.1"/>
    </source>
</evidence>
<dbReference type="AlphaFoldDB" id="A0A9X0A7R3"/>
<dbReference type="InterPro" id="IPR050525">
    <property type="entry name" value="ECM_Assembly_Org"/>
</dbReference>
<name>A0A9X0A7R3_9CNID</name>
<dbReference type="InterPro" id="IPR036465">
    <property type="entry name" value="vWFA_dom_sf"/>
</dbReference>
<dbReference type="PANTHER" id="PTHR24020">
    <property type="entry name" value="COLLAGEN ALPHA"/>
    <property type="match status" value="1"/>
</dbReference>
<dbReference type="SMART" id="SM00327">
    <property type="entry name" value="VWA"/>
    <property type="match status" value="1"/>
</dbReference>
<dbReference type="InterPro" id="IPR002035">
    <property type="entry name" value="VWF_A"/>
</dbReference>
<keyword evidence="3" id="KW-1185">Reference proteome</keyword>
<protein>
    <recommendedName>
        <fullName evidence="1">VWFA domain-containing protein</fullName>
    </recommendedName>
</protein>
<dbReference type="OrthoDB" id="5972152at2759"/>
<dbReference type="PANTHER" id="PTHR24020:SF20">
    <property type="entry name" value="PH DOMAIN-CONTAINING PROTEIN"/>
    <property type="match status" value="1"/>
</dbReference>
<proteinExistence type="predicted"/>
<dbReference type="CDD" id="cd01450">
    <property type="entry name" value="vWFA_subfamily_ECM"/>
    <property type="match status" value="1"/>
</dbReference>
<dbReference type="Gene3D" id="3.40.50.410">
    <property type="entry name" value="von Willebrand factor, type A domain"/>
    <property type="match status" value="1"/>
</dbReference>
<accession>A0A9X0A7R3</accession>
<dbReference type="EMBL" id="MU825396">
    <property type="protein sequence ID" value="KAJ7394354.1"/>
    <property type="molecule type" value="Genomic_DNA"/>
</dbReference>
<sequence length="190" mass="21178">MVILLDSSASVPEDVFETTKKFASDLVKRFDTSKDRAHVAVLSYSQYVHTERRFDDDPSQESILKAIDGVNYEGSFSRLDSALDILHNKIFKKKHGARSSRNDVKKVVVVVTDGFSSLGIEFTKKLAGTLKRTGVNVFSVGTSGRVYKAELDELVSKPSEAHQLTRDLTKGAFTKDEVKRFAKEICGKKE</sequence>
<dbReference type="Pfam" id="PF00092">
    <property type="entry name" value="VWA"/>
    <property type="match status" value="1"/>
</dbReference>
<dbReference type="SUPFAM" id="SSF53300">
    <property type="entry name" value="vWA-like"/>
    <property type="match status" value="1"/>
</dbReference>
<comment type="caution">
    <text evidence="2">The sequence shown here is derived from an EMBL/GenBank/DDBJ whole genome shotgun (WGS) entry which is preliminary data.</text>
</comment>